<dbReference type="PANTHER" id="PTHR43658">
    <property type="entry name" value="SHORT-CHAIN DEHYDROGENASE/REDUCTASE"/>
    <property type="match status" value="1"/>
</dbReference>
<dbReference type="RefSeq" id="WP_083039319.1">
    <property type="nucleotide sequence ID" value="NZ_JACKSG010000127.1"/>
</dbReference>
<dbReference type="InterPro" id="IPR020904">
    <property type="entry name" value="Sc_DH/Rdtase_CS"/>
</dbReference>
<dbReference type="Pfam" id="PF13561">
    <property type="entry name" value="adh_short_C2"/>
    <property type="match status" value="1"/>
</dbReference>
<accession>A0ABX3RLE6</accession>
<proteinExistence type="inferred from homology"/>
<evidence type="ECO:0000313" key="3">
    <source>
        <dbReference type="EMBL" id="OQZ94860.1"/>
    </source>
</evidence>
<dbReference type="PANTHER" id="PTHR43658:SF8">
    <property type="entry name" value="17-BETA-HYDROXYSTEROID DEHYDROGENASE 14-RELATED"/>
    <property type="match status" value="1"/>
</dbReference>
<dbReference type="InterPro" id="IPR036291">
    <property type="entry name" value="NAD(P)-bd_dom_sf"/>
</dbReference>
<dbReference type="Gene3D" id="3.40.50.720">
    <property type="entry name" value="NAD(P)-binding Rossmann-like Domain"/>
    <property type="match status" value="1"/>
</dbReference>
<comment type="caution">
    <text evidence="3">The sequence shown here is derived from an EMBL/GenBank/DDBJ whole genome shotgun (WGS) entry which is preliminary data.</text>
</comment>
<keyword evidence="4" id="KW-1185">Reference proteome</keyword>
<gene>
    <name evidence="3" type="ORF">BST10_17170</name>
</gene>
<dbReference type="Proteomes" id="UP000192693">
    <property type="component" value="Unassembled WGS sequence"/>
</dbReference>
<reference evidence="3 4" key="1">
    <citation type="submission" date="2016-12" db="EMBL/GenBank/DDBJ databases">
        <title>The new phylogeny of genus Mycobacterium.</title>
        <authorList>
            <person name="Tortoli E."/>
            <person name="Trovato A."/>
            <person name="Cirillo D.M."/>
        </authorList>
    </citation>
    <scope>NUCLEOTIDE SEQUENCE [LARGE SCALE GENOMIC DNA]</scope>
    <source>
        <strain evidence="3 4">DSM 45454</strain>
    </source>
</reference>
<sequence length="266" mass="27152">MLSKGGFVAEKKFEGASAIISGGAGGLGEATVRRLHAEGLGVVIADLAEDKGKALADELGSRAAFVRTDVTSDDSVLGAIEQASRLGVLRYAVVAQGGFGVAQRIVGRDGSPADFGGFAKTIDLYLNGTYNMARLVAAAVTKAEPGEDGERGALVLTASIAGYEGQIGQTAYAAAKAGVIGLTIAAARDLSSAGIRVNTIAPGTMKTPIMESVGEEAIAKFAANVPFPRRLGTPAEFADAAAFLLSNGYVNGEVMRLDGAQRFTPK</sequence>
<dbReference type="InterPro" id="IPR002347">
    <property type="entry name" value="SDR_fam"/>
</dbReference>
<comment type="similarity">
    <text evidence="1">Belongs to the short-chain dehydrogenases/reductases (SDR) family.</text>
</comment>
<dbReference type="PRINTS" id="PR00081">
    <property type="entry name" value="GDHRDH"/>
</dbReference>
<keyword evidence="2" id="KW-0560">Oxidoreductase</keyword>
<organism evidence="3 4">
    <name type="scientific">Mycolicibacter algericus DSM 45454</name>
    <dbReference type="NCBI Taxonomy" id="723879"/>
    <lineage>
        <taxon>Bacteria</taxon>
        <taxon>Bacillati</taxon>
        <taxon>Actinomycetota</taxon>
        <taxon>Actinomycetes</taxon>
        <taxon>Mycobacteriales</taxon>
        <taxon>Mycobacteriaceae</taxon>
        <taxon>Mycolicibacter</taxon>
    </lineage>
</organism>
<dbReference type="SUPFAM" id="SSF51735">
    <property type="entry name" value="NAD(P)-binding Rossmann-fold domains"/>
    <property type="match status" value="1"/>
</dbReference>
<dbReference type="PROSITE" id="PS00061">
    <property type="entry name" value="ADH_SHORT"/>
    <property type="match status" value="1"/>
</dbReference>
<evidence type="ECO:0000256" key="1">
    <source>
        <dbReference type="ARBA" id="ARBA00006484"/>
    </source>
</evidence>
<evidence type="ECO:0000313" key="4">
    <source>
        <dbReference type="Proteomes" id="UP000192693"/>
    </source>
</evidence>
<name>A0ABX3RLE6_MYCAL</name>
<evidence type="ECO:0000256" key="2">
    <source>
        <dbReference type="ARBA" id="ARBA00023002"/>
    </source>
</evidence>
<dbReference type="EMBL" id="MVHC01000023">
    <property type="protein sequence ID" value="OQZ94860.1"/>
    <property type="molecule type" value="Genomic_DNA"/>
</dbReference>
<protein>
    <submittedName>
        <fullName evidence="3">3-hydroxyacyl-CoA dehydrogenase</fullName>
    </submittedName>
</protein>